<protein>
    <recommendedName>
        <fullName evidence="2">Chalcone isomerase domain-containing protein</fullName>
    </recommendedName>
</protein>
<dbReference type="InterPro" id="IPR016088">
    <property type="entry name" value="Chalcone_isomerase_3-sand"/>
</dbReference>
<dbReference type="InterPro" id="IPR016087">
    <property type="entry name" value="Chalcone_isomerase"/>
</dbReference>
<proteinExistence type="predicted"/>
<evidence type="ECO:0000259" key="2">
    <source>
        <dbReference type="Pfam" id="PF16036"/>
    </source>
</evidence>
<accession>A0A0F7JX35</accession>
<dbReference type="SUPFAM" id="SSF54626">
    <property type="entry name" value="Chalcone isomerase"/>
    <property type="match status" value="1"/>
</dbReference>
<dbReference type="OrthoDB" id="7277038at2"/>
<evidence type="ECO:0000313" key="4">
    <source>
        <dbReference type="Proteomes" id="UP000034410"/>
    </source>
</evidence>
<evidence type="ECO:0000256" key="1">
    <source>
        <dbReference type="SAM" id="SignalP"/>
    </source>
</evidence>
<feature type="chain" id="PRO_5002517676" description="Chalcone isomerase domain-containing protein" evidence="1">
    <location>
        <begin position="23"/>
        <end position="191"/>
    </location>
</feature>
<dbReference type="Pfam" id="PF16036">
    <property type="entry name" value="Chalcone_3"/>
    <property type="match status" value="1"/>
</dbReference>
<dbReference type="Proteomes" id="UP000034410">
    <property type="component" value="Chromosome"/>
</dbReference>
<gene>
    <name evidence="3" type="ORF">AAY24_02115</name>
</gene>
<evidence type="ECO:0000313" key="3">
    <source>
        <dbReference type="EMBL" id="AKH19340.1"/>
    </source>
</evidence>
<dbReference type="RefSeq" id="WP_046858279.1">
    <property type="nucleotide sequence ID" value="NZ_CP011412.1"/>
</dbReference>
<dbReference type="KEGG" id="seds:AAY24_02115"/>
<dbReference type="GO" id="GO:0016872">
    <property type="term" value="F:intramolecular lyase activity"/>
    <property type="evidence" value="ECO:0007669"/>
    <property type="project" value="InterPro"/>
</dbReference>
<reference evidence="3 4" key="1">
    <citation type="journal article" date="2015" name="Genome Announc.">
        <title>Complete Genome Sequence of Sedimenticola thiotaurini Strain SIP-G1, a Polyphosphate- and Polyhydroxyalkanoate-Accumulating Sulfur-Oxidizing Gammaproteobacterium Isolated from Salt Marsh Sediments.</title>
        <authorList>
            <person name="Flood B.E."/>
            <person name="Jones D.S."/>
            <person name="Bailey J.V."/>
        </authorList>
    </citation>
    <scope>NUCLEOTIDE SEQUENCE [LARGE SCALE GENOMIC DNA]</scope>
    <source>
        <strain evidence="3 4">SIP-G1</strain>
    </source>
</reference>
<dbReference type="AlphaFoldDB" id="A0A0F7JX35"/>
<dbReference type="Gene3D" id="3.50.70.10">
    <property type="match status" value="1"/>
</dbReference>
<feature type="domain" description="Chalcone isomerase" evidence="2">
    <location>
        <begin position="22"/>
        <end position="189"/>
    </location>
</feature>
<keyword evidence="1" id="KW-0732">Signal</keyword>
<sequence>MKKILTGVLGLICLLSILPASAVELAKVTIPDQINQAGSDTRLVLNGAGIRYKFVFKIYIGALYLPEKTTQAEEVLSSTGPKRILMHFLYDRVAKKDLDKAWLEGFSANHDDEVLAKLEGRINRFAGLFSDVVEGDVIWLDQIPGEGTRIYFNGELKETIPGADFYQALLRIWIGGEPVTSGLKRAMLGQE</sequence>
<name>A0A0F7JX35_9GAMM</name>
<keyword evidence="4" id="KW-1185">Reference proteome</keyword>
<feature type="signal peptide" evidence="1">
    <location>
        <begin position="1"/>
        <end position="22"/>
    </location>
</feature>
<dbReference type="EMBL" id="CP011412">
    <property type="protein sequence ID" value="AKH19340.1"/>
    <property type="molecule type" value="Genomic_DNA"/>
</dbReference>
<dbReference type="InterPro" id="IPR036298">
    <property type="entry name" value="Chalcone_isomerase_sf"/>
</dbReference>
<organism evidence="3 4">
    <name type="scientific">Sedimenticola thiotaurini</name>
    <dbReference type="NCBI Taxonomy" id="1543721"/>
    <lineage>
        <taxon>Bacteria</taxon>
        <taxon>Pseudomonadati</taxon>
        <taxon>Pseudomonadota</taxon>
        <taxon>Gammaproteobacteria</taxon>
        <taxon>Chromatiales</taxon>
        <taxon>Sedimenticolaceae</taxon>
        <taxon>Sedimenticola</taxon>
    </lineage>
</organism>